<evidence type="ECO:0000256" key="3">
    <source>
        <dbReference type="SAM" id="MobiDB-lite"/>
    </source>
</evidence>
<evidence type="ECO:0000259" key="4">
    <source>
        <dbReference type="PROSITE" id="PS50048"/>
    </source>
</evidence>
<dbReference type="EMBL" id="CAWUHD010000009">
    <property type="protein sequence ID" value="CAK7212563.1"/>
    <property type="molecule type" value="Genomic_DNA"/>
</dbReference>
<feature type="region of interest" description="Disordered" evidence="3">
    <location>
        <begin position="596"/>
        <end position="638"/>
    </location>
</feature>
<evidence type="ECO:0000256" key="1">
    <source>
        <dbReference type="ARBA" id="ARBA00022723"/>
    </source>
</evidence>
<feature type="compositionally biased region" description="Low complexity" evidence="3">
    <location>
        <begin position="646"/>
        <end position="655"/>
    </location>
</feature>
<feature type="domain" description="Zn(2)-C6 fungal-type" evidence="4">
    <location>
        <begin position="16"/>
        <end position="48"/>
    </location>
</feature>
<dbReference type="PANTHER" id="PTHR46910">
    <property type="entry name" value="TRANSCRIPTION FACTOR PDR1"/>
    <property type="match status" value="1"/>
</dbReference>
<proteinExistence type="predicted"/>
<name>A0ABP0AZ32_9PEZI</name>
<dbReference type="InterPro" id="IPR036864">
    <property type="entry name" value="Zn2-C6_fun-type_DNA-bd_sf"/>
</dbReference>
<evidence type="ECO:0000313" key="5">
    <source>
        <dbReference type="EMBL" id="CAK7212563.1"/>
    </source>
</evidence>
<evidence type="ECO:0000313" key="6">
    <source>
        <dbReference type="Proteomes" id="UP001642482"/>
    </source>
</evidence>
<evidence type="ECO:0000256" key="2">
    <source>
        <dbReference type="ARBA" id="ARBA00023242"/>
    </source>
</evidence>
<sequence>MASVTKGPKNKRSSRACDRCYKKACKCYPGIEGTPCTRCTEGGMACTYSRQVKRRGPRSRRLRAAAESESSITVDVVETSASEHAASLTCSPPRTVSVGTPVAMRSASSGASRTTQQLHINTTTTTAYDESIITPELIERLTLDFYHASYPTRPYFHWPTYQAQIQRQAYRGDSGIFVVAMAVCAVSSARIAHGLTMPSDTPLESADAAAVSARCYAAAAKALPTDLASVTDYFPLMKASALLASVCLQGSDLKRTLSHLGYYVSLSVQNGFYNESNWPPGLDEIQKQERRRLFWGVYQQEQYVSNDFGLVSRQREAQATVLYPAEVFCDDDISATAVHIRPDCVSFLRGWNFCTNLYRLLENINSAVRARHRVPSNSEGGNPESDIHAFLARFAPPPNFAPDSLQFISKAYSELPPELKQVRVMTENPQADRYSVIACNILVTTQILKMLLVGTGASSVHQRCAIAGELLDELSNVPLAFFHATSMSSLRHLAHVGHMLASVIQGPLSAWTYLQVRSTLRVLADFLENIEIARGAAPHLSVKLRGQIDRIDQCMRKANVNQSQTQTLSLQNSHPDLQPGLRSVGQTLLQHWLQHDEANSSSPAHVPASAPAPQIQQSSPPPSVSSSARPSHMDGSNARVFDAMDPQQEQQAPQQHHNHYQHQHALPLLHTPTSRPSDAVFRDATFDFMLQPDSTTAFSLDPLENWPLALGDPDQFDGLDVCPPLNANPNPAVAAAPTGDTGVPSTGVLAALNGHMMSGRAISSISGSNMSGSTMNDG</sequence>
<dbReference type="SUPFAM" id="SSF57701">
    <property type="entry name" value="Zn2/Cys6 DNA-binding domain"/>
    <property type="match status" value="1"/>
</dbReference>
<dbReference type="InterPro" id="IPR050987">
    <property type="entry name" value="AtrR-like"/>
</dbReference>
<dbReference type="Pfam" id="PF04082">
    <property type="entry name" value="Fungal_trans"/>
    <property type="match status" value="1"/>
</dbReference>
<reference evidence="5 6" key="1">
    <citation type="submission" date="2024-01" db="EMBL/GenBank/DDBJ databases">
        <authorList>
            <person name="Allen C."/>
            <person name="Tagirdzhanova G."/>
        </authorList>
    </citation>
    <scope>NUCLEOTIDE SEQUENCE [LARGE SCALE GENOMIC DNA]</scope>
</reference>
<keyword evidence="6" id="KW-1185">Reference proteome</keyword>
<comment type="caution">
    <text evidence="5">The sequence shown here is derived from an EMBL/GenBank/DDBJ whole genome shotgun (WGS) entry which is preliminary data.</text>
</comment>
<dbReference type="CDD" id="cd00067">
    <property type="entry name" value="GAL4"/>
    <property type="match status" value="1"/>
</dbReference>
<dbReference type="InterPro" id="IPR001138">
    <property type="entry name" value="Zn2Cys6_DnaBD"/>
</dbReference>
<keyword evidence="2" id="KW-0539">Nucleus</keyword>
<feature type="region of interest" description="Disordered" evidence="3">
    <location>
        <begin position="645"/>
        <end position="664"/>
    </location>
</feature>
<dbReference type="Gene3D" id="4.10.240.10">
    <property type="entry name" value="Zn(2)-C6 fungal-type DNA-binding domain"/>
    <property type="match status" value="1"/>
</dbReference>
<organism evidence="5 6">
    <name type="scientific">Sporothrix eucalyptigena</name>
    <dbReference type="NCBI Taxonomy" id="1812306"/>
    <lineage>
        <taxon>Eukaryota</taxon>
        <taxon>Fungi</taxon>
        <taxon>Dikarya</taxon>
        <taxon>Ascomycota</taxon>
        <taxon>Pezizomycotina</taxon>
        <taxon>Sordariomycetes</taxon>
        <taxon>Sordariomycetidae</taxon>
        <taxon>Ophiostomatales</taxon>
        <taxon>Ophiostomataceae</taxon>
        <taxon>Sporothrix</taxon>
    </lineage>
</organism>
<dbReference type="PANTHER" id="PTHR46910:SF18">
    <property type="entry name" value="ZN(II)2CYS6 TRANSCRIPTION FACTOR (EUROFUNG)"/>
    <property type="match status" value="1"/>
</dbReference>
<dbReference type="InterPro" id="IPR007219">
    <property type="entry name" value="XnlR_reg_dom"/>
</dbReference>
<gene>
    <name evidence="5" type="ORF">SEUCBS140593_001545</name>
</gene>
<dbReference type="CDD" id="cd12148">
    <property type="entry name" value="fungal_TF_MHR"/>
    <property type="match status" value="1"/>
</dbReference>
<accession>A0ABP0AZ32</accession>
<keyword evidence="1" id="KW-0479">Metal-binding</keyword>
<dbReference type="PROSITE" id="PS50048">
    <property type="entry name" value="ZN2_CY6_FUNGAL_2"/>
    <property type="match status" value="1"/>
</dbReference>
<feature type="compositionally biased region" description="Low complexity" evidence="3">
    <location>
        <begin position="600"/>
        <end position="630"/>
    </location>
</feature>
<dbReference type="Proteomes" id="UP001642482">
    <property type="component" value="Unassembled WGS sequence"/>
</dbReference>
<protein>
    <recommendedName>
        <fullName evidence="4">Zn(2)-C6 fungal-type domain-containing protein</fullName>
    </recommendedName>
</protein>